<evidence type="ECO:0000313" key="1">
    <source>
        <dbReference type="EMBL" id="MBK0379423.1"/>
    </source>
</evidence>
<proteinExistence type="predicted"/>
<reference evidence="1" key="1">
    <citation type="submission" date="2020-12" db="EMBL/GenBank/DDBJ databases">
        <title>Bacterial novel species Mucilaginibacter sp. SD-g isolated from soil.</title>
        <authorList>
            <person name="Jung H.-Y."/>
        </authorList>
    </citation>
    <scope>NUCLEOTIDE SEQUENCE</scope>
    <source>
        <strain evidence="1">SD-g</strain>
    </source>
</reference>
<dbReference type="RefSeq" id="WP_200065851.1">
    <property type="nucleotide sequence ID" value="NZ_JAEHFW010000001.1"/>
</dbReference>
<dbReference type="EMBL" id="JAEHFW010000001">
    <property type="protein sequence ID" value="MBK0379423.1"/>
    <property type="molecule type" value="Genomic_DNA"/>
</dbReference>
<comment type="caution">
    <text evidence="1">The sequence shown here is derived from an EMBL/GenBank/DDBJ whole genome shotgun (WGS) entry which is preliminary data.</text>
</comment>
<protein>
    <submittedName>
        <fullName evidence="1">CIA30 family protein</fullName>
    </submittedName>
</protein>
<name>A0A934PUT9_9SPHI</name>
<keyword evidence="2" id="KW-1185">Reference proteome</keyword>
<gene>
    <name evidence="1" type="ORF">I5M19_08900</name>
</gene>
<dbReference type="Proteomes" id="UP000613193">
    <property type="component" value="Unassembled WGS sequence"/>
</dbReference>
<evidence type="ECO:0000313" key="2">
    <source>
        <dbReference type="Proteomes" id="UP000613193"/>
    </source>
</evidence>
<dbReference type="AlphaFoldDB" id="A0A934PUT9"/>
<organism evidence="1 2">
    <name type="scientific">Mucilaginibacter segetis</name>
    <dbReference type="NCBI Taxonomy" id="2793071"/>
    <lineage>
        <taxon>Bacteria</taxon>
        <taxon>Pseudomonadati</taxon>
        <taxon>Bacteroidota</taxon>
        <taxon>Sphingobacteriia</taxon>
        <taxon>Sphingobacteriales</taxon>
        <taxon>Sphingobacteriaceae</taxon>
        <taxon>Mucilaginibacter</taxon>
    </lineage>
</organism>
<sequence>MKKIFLSLVVFCSVNLCFGQSSLISYDDITYLLHNNINKADTFFMSKGFTMVKKDVKKKTRKYGLSLPGHTYINIDLRTDGKRLFIDMETNEPQQYNLIYNSISQYINKEGNIADVQSFTVKDLGNIYITINDTMPYDPLKRLYDIHIISDKGITAYN</sequence>
<accession>A0A934PUT9</accession>